<evidence type="ECO:0000313" key="2">
    <source>
        <dbReference type="EMBL" id="CAE0690889.1"/>
    </source>
</evidence>
<dbReference type="EMBL" id="HBIW01007497">
    <property type="protein sequence ID" value="CAE0690889.1"/>
    <property type="molecule type" value="Transcribed_RNA"/>
</dbReference>
<evidence type="ECO:0000313" key="3">
    <source>
        <dbReference type="EMBL" id="CAH0371192.1"/>
    </source>
</evidence>
<reference evidence="3" key="2">
    <citation type="submission" date="2021-11" db="EMBL/GenBank/DDBJ databases">
        <authorList>
            <consortium name="Genoscope - CEA"/>
            <person name="William W."/>
        </authorList>
    </citation>
    <scope>NUCLEOTIDE SEQUENCE</scope>
</reference>
<sequence length="277" mass="30912">MEQSMWQEEQRLSRFDDGAVRMRRQNEAVHSNVAAARAQDVVRSRVDAYYDPSHPDADWSGLVENRGKKKADPGRGREHIQRTEEGGIVAAAPYFAERSVGKKHYNEDGRFTTEPQRTRTEIQEQDSPYVTAAQLAQRGVATDHEFRGAQTRRRGKKHVNPSFNRAPHAHPLAGDYVEPEAPRVLTQSNVLMGATATADKQPFRAGSLAGYRSRQFAPGAKSMISATISGLAKAMPPPERTTKSDNGSWTSHNKEILDRDNYRPDGVLPGFTGTFRR</sequence>
<dbReference type="EMBL" id="CAKKNE010000003">
    <property type="protein sequence ID" value="CAH0371192.1"/>
    <property type="molecule type" value="Genomic_DNA"/>
</dbReference>
<dbReference type="OrthoDB" id="10549911at2759"/>
<protein>
    <submittedName>
        <fullName evidence="2">Uncharacterized protein</fullName>
    </submittedName>
</protein>
<feature type="compositionally biased region" description="Basic and acidic residues" evidence="1">
    <location>
        <begin position="252"/>
        <end position="263"/>
    </location>
</feature>
<feature type="region of interest" description="Disordered" evidence="1">
    <location>
        <begin position="53"/>
        <end position="80"/>
    </location>
</feature>
<feature type="region of interest" description="Disordered" evidence="1">
    <location>
        <begin position="140"/>
        <end position="174"/>
    </location>
</feature>
<dbReference type="AlphaFoldDB" id="A0A7S3ZQR7"/>
<proteinExistence type="predicted"/>
<feature type="compositionally biased region" description="Basic and acidic residues" evidence="1">
    <location>
        <begin position="70"/>
        <end position="80"/>
    </location>
</feature>
<evidence type="ECO:0000256" key="1">
    <source>
        <dbReference type="SAM" id="MobiDB-lite"/>
    </source>
</evidence>
<organism evidence="2">
    <name type="scientific">Pelagomonas calceolata</name>
    <dbReference type="NCBI Taxonomy" id="35677"/>
    <lineage>
        <taxon>Eukaryota</taxon>
        <taxon>Sar</taxon>
        <taxon>Stramenopiles</taxon>
        <taxon>Ochrophyta</taxon>
        <taxon>Pelagophyceae</taxon>
        <taxon>Pelagomonadales</taxon>
        <taxon>Pelagomonadaceae</taxon>
        <taxon>Pelagomonas</taxon>
    </lineage>
</organism>
<gene>
    <name evidence="2" type="ORF">PCAL00307_LOCUS6325</name>
    <name evidence="3" type="ORF">PECAL_3P11220</name>
</gene>
<keyword evidence="4" id="KW-1185">Reference proteome</keyword>
<reference evidence="2" key="1">
    <citation type="submission" date="2021-01" db="EMBL/GenBank/DDBJ databases">
        <authorList>
            <person name="Corre E."/>
            <person name="Pelletier E."/>
            <person name="Niang G."/>
            <person name="Scheremetjew M."/>
            <person name="Finn R."/>
            <person name="Kale V."/>
            <person name="Holt S."/>
            <person name="Cochrane G."/>
            <person name="Meng A."/>
            <person name="Brown T."/>
            <person name="Cohen L."/>
        </authorList>
    </citation>
    <scope>NUCLEOTIDE SEQUENCE</scope>
    <source>
        <strain evidence="2">CCMP1756</strain>
    </source>
</reference>
<evidence type="ECO:0000313" key="4">
    <source>
        <dbReference type="Proteomes" id="UP000789595"/>
    </source>
</evidence>
<feature type="region of interest" description="Disordered" evidence="1">
    <location>
        <begin position="231"/>
        <end position="277"/>
    </location>
</feature>
<feature type="compositionally biased region" description="Basic residues" evidence="1">
    <location>
        <begin position="150"/>
        <end position="159"/>
    </location>
</feature>
<name>A0A7S3ZQR7_9STRA</name>
<dbReference type="Proteomes" id="UP000789595">
    <property type="component" value="Unassembled WGS sequence"/>
</dbReference>
<accession>A0A7S3ZQR7</accession>